<evidence type="ECO:0000313" key="3">
    <source>
        <dbReference type="Proteomes" id="UP000287651"/>
    </source>
</evidence>
<accession>A0A426YL69</accession>
<dbReference type="Proteomes" id="UP000287651">
    <property type="component" value="Unassembled WGS sequence"/>
</dbReference>
<proteinExistence type="predicted"/>
<evidence type="ECO:0000256" key="1">
    <source>
        <dbReference type="SAM" id="MobiDB-lite"/>
    </source>
</evidence>
<dbReference type="EMBL" id="AMZH03011636">
    <property type="protein sequence ID" value="RRT52505.1"/>
    <property type="molecule type" value="Genomic_DNA"/>
</dbReference>
<feature type="region of interest" description="Disordered" evidence="1">
    <location>
        <begin position="239"/>
        <end position="286"/>
    </location>
</feature>
<sequence length="286" mass="32140">MYFIQVELLAKKYEEKYKQVGEIASKLAIEEAKYRDIQVYTSRYVKQDIESKVFCLFLWYSILDFYLSIARFAIPNGTTHIRRSEMFAAGEPRNSVVVKENLARRQLLHSGLLLVAFSSFEATRKRGLRDETDYEGSTRNAFMSHFDSIKADSPSASSVFEKGKKSLFFEDSVPSSPLFNSASPSRFNDGRDGYGGFSSFSRFDSFATQDSGPFPAHETFSRFDSIGSSRPEMLARFDSVSSSREFGRGRGFESFDDADPFGTTGPLKPSGGGHAPKQGSDNWRAF</sequence>
<reference evidence="2 3" key="1">
    <citation type="journal article" date="2014" name="Agronomy (Basel)">
        <title>A Draft Genome Sequence for Ensete ventricosum, the Drought-Tolerant Tree Against Hunger.</title>
        <authorList>
            <person name="Harrison J."/>
            <person name="Moore K.A."/>
            <person name="Paszkiewicz K."/>
            <person name="Jones T."/>
            <person name="Grant M."/>
            <person name="Ambacheew D."/>
            <person name="Muzemil S."/>
            <person name="Studholme D.J."/>
        </authorList>
    </citation>
    <scope>NUCLEOTIDE SEQUENCE [LARGE SCALE GENOMIC DNA]</scope>
</reference>
<gene>
    <name evidence="2" type="ORF">B296_00043495</name>
</gene>
<protein>
    <submittedName>
        <fullName evidence="2">Uncharacterized protein</fullName>
    </submittedName>
</protein>
<dbReference type="AlphaFoldDB" id="A0A426YL69"/>
<evidence type="ECO:0000313" key="2">
    <source>
        <dbReference type="EMBL" id="RRT52505.1"/>
    </source>
</evidence>
<organism evidence="2 3">
    <name type="scientific">Ensete ventricosum</name>
    <name type="common">Abyssinian banana</name>
    <name type="synonym">Musa ensete</name>
    <dbReference type="NCBI Taxonomy" id="4639"/>
    <lineage>
        <taxon>Eukaryota</taxon>
        <taxon>Viridiplantae</taxon>
        <taxon>Streptophyta</taxon>
        <taxon>Embryophyta</taxon>
        <taxon>Tracheophyta</taxon>
        <taxon>Spermatophyta</taxon>
        <taxon>Magnoliopsida</taxon>
        <taxon>Liliopsida</taxon>
        <taxon>Zingiberales</taxon>
        <taxon>Musaceae</taxon>
        <taxon>Ensete</taxon>
    </lineage>
</organism>
<comment type="caution">
    <text evidence="2">The sequence shown here is derived from an EMBL/GenBank/DDBJ whole genome shotgun (WGS) entry which is preliminary data.</text>
</comment>
<name>A0A426YL69_ENSVE</name>